<protein>
    <submittedName>
        <fullName evidence="1">Uncharacterized protein</fullName>
    </submittedName>
</protein>
<comment type="caution">
    <text evidence="1">The sequence shown here is derived from an EMBL/GenBank/DDBJ whole genome shotgun (WGS) entry which is preliminary data.</text>
</comment>
<dbReference type="EMBL" id="VWNE01000033">
    <property type="protein sequence ID" value="KAA8478437.1"/>
    <property type="molecule type" value="Genomic_DNA"/>
</dbReference>
<proteinExistence type="predicted"/>
<name>A0A5M9GYG5_9SPHI</name>
<dbReference type="AlphaFoldDB" id="A0A5M9GYG5"/>
<organism evidence="1 2">
    <name type="scientific">Arcticibacter tournemirensis</name>
    <dbReference type="NCBI Taxonomy" id="699437"/>
    <lineage>
        <taxon>Bacteria</taxon>
        <taxon>Pseudomonadati</taxon>
        <taxon>Bacteroidota</taxon>
        <taxon>Sphingobacteriia</taxon>
        <taxon>Sphingobacteriales</taxon>
        <taxon>Sphingobacteriaceae</taxon>
        <taxon>Arcticibacter</taxon>
    </lineage>
</organism>
<gene>
    <name evidence="1" type="ORF">F1649_17765</name>
</gene>
<evidence type="ECO:0000313" key="2">
    <source>
        <dbReference type="Proteomes" id="UP000322918"/>
    </source>
</evidence>
<dbReference type="OrthoDB" id="655382at2"/>
<sequence length="245" mass="27795">MYTKNNLGLVCLLIPFVLISLKELSYGQVVNDNDSAAVENTLSVFRKSLKSQLWLFNGVEDPGYPAGLVGSPYYLTDKLSKGSVIYDGVTYHNVPLLYDMLKQAVVIEYFNTPFRIRLLDDRLSSFSFSGHHFVKVGNNAGLVNLEEGIFEICYSGSLRLLARRYALSRNVISGNKMATTIESHVKFYIIRDRTAYSVNSAKTALKIVGDNGEIKEYLKKNKFKYKKDKERVLTEIVSYRDNISR</sequence>
<accession>A0A5M9GYG5</accession>
<dbReference type="Proteomes" id="UP000322918">
    <property type="component" value="Unassembled WGS sequence"/>
</dbReference>
<evidence type="ECO:0000313" key="1">
    <source>
        <dbReference type="EMBL" id="KAA8478437.1"/>
    </source>
</evidence>
<dbReference type="RefSeq" id="WP_141813438.1">
    <property type="nucleotide sequence ID" value="NZ_VFPL01000001.1"/>
</dbReference>
<reference evidence="1 2" key="1">
    <citation type="submission" date="2019-09" db="EMBL/GenBank/DDBJ databases">
        <title>Pararcticibacter amylolyticus gen. nov., sp. nov., isolated from a rottenly hemp rope, and reclassification of Pedobacter tournemirensis as Pararcticibacter tournemirensis comb. nov.</title>
        <authorList>
            <person name="Cai Y."/>
        </authorList>
    </citation>
    <scope>NUCLEOTIDE SEQUENCE [LARGE SCALE GENOMIC DNA]</scope>
    <source>
        <strain evidence="1 2">TF5-37.2-LB10</strain>
    </source>
</reference>
<keyword evidence="2" id="KW-1185">Reference proteome</keyword>